<dbReference type="AlphaFoldDB" id="A0A0E9V699"/>
<evidence type="ECO:0000313" key="1">
    <source>
        <dbReference type="EMBL" id="JAH73654.1"/>
    </source>
</evidence>
<organism evidence="1">
    <name type="scientific">Anguilla anguilla</name>
    <name type="common">European freshwater eel</name>
    <name type="synonym">Muraena anguilla</name>
    <dbReference type="NCBI Taxonomy" id="7936"/>
    <lineage>
        <taxon>Eukaryota</taxon>
        <taxon>Metazoa</taxon>
        <taxon>Chordata</taxon>
        <taxon>Craniata</taxon>
        <taxon>Vertebrata</taxon>
        <taxon>Euteleostomi</taxon>
        <taxon>Actinopterygii</taxon>
        <taxon>Neopterygii</taxon>
        <taxon>Teleostei</taxon>
        <taxon>Anguilliformes</taxon>
        <taxon>Anguillidae</taxon>
        <taxon>Anguilla</taxon>
    </lineage>
</organism>
<dbReference type="EMBL" id="GBXM01034923">
    <property type="protein sequence ID" value="JAH73654.1"/>
    <property type="molecule type" value="Transcribed_RNA"/>
</dbReference>
<protein>
    <submittedName>
        <fullName evidence="1">Uncharacterized protein</fullName>
    </submittedName>
</protein>
<name>A0A0E9V699_ANGAN</name>
<proteinExistence type="predicted"/>
<sequence length="40" mass="4810">MQLCKIHFISARKASVQPYIFFFMFFSNVQRSIGWKMYSA</sequence>
<reference evidence="1" key="2">
    <citation type="journal article" date="2015" name="Fish Shellfish Immunol.">
        <title>Early steps in the European eel (Anguilla anguilla)-Vibrio vulnificus interaction in the gills: Role of the RtxA13 toxin.</title>
        <authorList>
            <person name="Callol A."/>
            <person name="Pajuelo D."/>
            <person name="Ebbesson L."/>
            <person name="Teles M."/>
            <person name="MacKenzie S."/>
            <person name="Amaro C."/>
        </authorList>
    </citation>
    <scope>NUCLEOTIDE SEQUENCE</scope>
</reference>
<reference evidence="1" key="1">
    <citation type="submission" date="2014-11" db="EMBL/GenBank/DDBJ databases">
        <authorList>
            <person name="Amaro Gonzalez C."/>
        </authorList>
    </citation>
    <scope>NUCLEOTIDE SEQUENCE</scope>
</reference>
<accession>A0A0E9V699</accession>